<protein>
    <submittedName>
        <fullName evidence="7">ABC transporter inner membrane subunit</fullName>
    </submittedName>
</protein>
<dbReference type="InterPro" id="IPR003339">
    <property type="entry name" value="ABC/ECF_trnsptr_transmembrane"/>
</dbReference>
<dbReference type="Proteomes" id="UP000010729">
    <property type="component" value="Unassembled WGS sequence"/>
</dbReference>
<dbReference type="EMBL" id="ANPE02000322">
    <property type="protein sequence ID" value="EMY32203.1"/>
    <property type="molecule type" value="Genomic_DNA"/>
</dbReference>
<dbReference type="CDD" id="cd16914">
    <property type="entry name" value="EcfT"/>
    <property type="match status" value="1"/>
</dbReference>
<evidence type="ECO:0000256" key="2">
    <source>
        <dbReference type="ARBA" id="ARBA00022475"/>
    </source>
</evidence>
<evidence type="ECO:0000313" key="8">
    <source>
        <dbReference type="Proteomes" id="UP000010729"/>
    </source>
</evidence>
<evidence type="ECO:0000256" key="6">
    <source>
        <dbReference type="SAM" id="Phobius"/>
    </source>
</evidence>
<evidence type="ECO:0000256" key="3">
    <source>
        <dbReference type="ARBA" id="ARBA00022692"/>
    </source>
</evidence>
<evidence type="ECO:0000256" key="5">
    <source>
        <dbReference type="ARBA" id="ARBA00023136"/>
    </source>
</evidence>
<feature type="transmembrane region" description="Helical" evidence="6">
    <location>
        <begin position="26"/>
        <end position="42"/>
    </location>
</feature>
<dbReference type="AlphaFoldDB" id="N1V1S8"/>
<dbReference type="OrthoDB" id="5431428at2"/>
<dbReference type="GO" id="GO:0005886">
    <property type="term" value="C:plasma membrane"/>
    <property type="evidence" value="ECO:0007669"/>
    <property type="project" value="UniProtKB-ARBA"/>
</dbReference>
<feature type="transmembrane region" description="Helical" evidence="6">
    <location>
        <begin position="49"/>
        <end position="71"/>
    </location>
</feature>
<comment type="subcellular location">
    <subcellularLocation>
        <location evidence="1">Membrane</location>
        <topology evidence="1">Multi-pass membrane protein</topology>
    </subcellularLocation>
</comment>
<reference evidence="7 8" key="1">
    <citation type="journal article" date="2013" name="Genome Announc.">
        <title>Draft Genome Sequence of Arthrobacter crystallopoietes Strain BAB-32, Revealing Genes for Bioremediation.</title>
        <authorList>
            <person name="Joshi M.N."/>
            <person name="Pandit A.S."/>
            <person name="Sharma A."/>
            <person name="Pandya R.V."/>
            <person name="Desai S.M."/>
            <person name="Saxena A.K."/>
            <person name="Bagatharia S.B."/>
        </authorList>
    </citation>
    <scope>NUCLEOTIDE SEQUENCE [LARGE SCALE GENOMIC DNA]</scope>
    <source>
        <strain evidence="7 8">BAB-32</strain>
    </source>
</reference>
<dbReference type="Pfam" id="PF02361">
    <property type="entry name" value="CbiQ"/>
    <property type="match status" value="1"/>
</dbReference>
<feature type="transmembrane region" description="Helical" evidence="6">
    <location>
        <begin position="222"/>
        <end position="244"/>
    </location>
</feature>
<evidence type="ECO:0000313" key="7">
    <source>
        <dbReference type="EMBL" id="EMY32203.1"/>
    </source>
</evidence>
<evidence type="ECO:0000256" key="1">
    <source>
        <dbReference type="ARBA" id="ARBA00004141"/>
    </source>
</evidence>
<dbReference type="RefSeq" id="WP_005275363.1">
    <property type="nucleotide sequence ID" value="NZ_ANPE02000322.1"/>
</dbReference>
<name>N1V1S8_9MICC</name>
<dbReference type="InterPro" id="IPR051611">
    <property type="entry name" value="ECF_transporter_component"/>
</dbReference>
<proteinExistence type="predicted"/>
<dbReference type="PANTHER" id="PTHR34857">
    <property type="entry name" value="SLL0384 PROTEIN"/>
    <property type="match status" value="1"/>
</dbReference>
<keyword evidence="3 6" id="KW-0812">Transmembrane</keyword>
<keyword evidence="4 6" id="KW-1133">Transmembrane helix</keyword>
<keyword evidence="5 6" id="KW-0472">Membrane</keyword>
<accession>N1V1S8</accession>
<keyword evidence="8" id="KW-1185">Reference proteome</keyword>
<keyword evidence="2" id="KW-1003">Cell membrane</keyword>
<dbReference type="PANTHER" id="PTHR34857:SF2">
    <property type="entry name" value="SLL0384 PROTEIN"/>
    <property type="match status" value="1"/>
</dbReference>
<evidence type="ECO:0000256" key="4">
    <source>
        <dbReference type="ARBA" id="ARBA00022989"/>
    </source>
</evidence>
<feature type="transmembrane region" description="Helical" evidence="6">
    <location>
        <begin position="91"/>
        <end position="116"/>
    </location>
</feature>
<gene>
    <name evidence="7" type="ORF">D477_021378</name>
</gene>
<organism evidence="7 8">
    <name type="scientific">Arthrobacter crystallopoietes BAB-32</name>
    <dbReference type="NCBI Taxonomy" id="1246476"/>
    <lineage>
        <taxon>Bacteria</taxon>
        <taxon>Bacillati</taxon>
        <taxon>Actinomycetota</taxon>
        <taxon>Actinomycetes</taxon>
        <taxon>Micrococcales</taxon>
        <taxon>Micrococcaceae</taxon>
        <taxon>Crystallibacter</taxon>
    </lineage>
</organism>
<sequence>MTRLHPFTGLAFATSAALVCLAADRWWLSLAIILACLALAARRRVGGRLAVAGGAVLAPLWLSQLLVHAAFDRTGSQVLLAGGPVRLTVEGLTTAGGLGLRAGAFAAVFLLFSLTLDRHALIRALDQAGLPAQLGYIIAAVLALVPATMERARSIAQAQAVRGAGGRGLANRLSSARLLAVPLVLASLQDATERSSALQLRGFPAGRERTQLRTVTARRWELPAGAAALCLAALLVVLLTLGVIR</sequence>
<comment type="caution">
    <text evidence="7">The sequence shown here is derived from an EMBL/GenBank/DDBJ whole genome shotgun (WGS) entry which is preliminary data.</text>
</comment>